<dbReference type="GO" id="GO:0003723">
    <property type="term" value="F:RNA binding"/>
    <property type="evidence" value="ECO:0007669"/>
    <property type="project" value="TreeGrafter"/>
</dbReference>
<gene>
    <name evidence="2" type="ORF">ONB1V03_LOCUS9473</name>
</gene>
<feature type="region of interest" description="Disordered" evidence="1">
    <location>
        <begin position="445"/>
        <end position="494"/>
    </location>
</feature>
<feature type="compositionally biased region" description="Polar residues" evidence="1">
    <location>
        <begin position="399"/>
        <end position="410"/>
    </location>
</feature>
<dbReference type="OrthoDB" id="79367at2759"/>
<feature type="compositionally biased region" description="Basic and acidic residues" evidence="1">
    <location>
        <begin position="445"/>
        <end position="490"/>
    </location>
</feature>
<name>A0A7R9QNQ9_9ACAR</name>
<protein>
    <submittedName>
        <fullName evidence="2">Uncharacterized protein</fullName>
    </submittedName>
</protein>
<dbReference type="EMBL" id="CAJPVJ010005957">
    <property type="protein sequence ID" value="CAG2170001.1"/>
    <property type="molecule type" value="Genomic_DNA"/>
</dbReference>
<feature type="region of interest" description="Disordered" evidence="1">
    <location>
        <begin position="391"/>
        <end position="410"/>
    </location>
</feature>
<dbReference type="EMBL" id="OC920782">
    <property type="protein sequence ID" value="CAD7652814.1"/>
    <property type="molecule type" value="Genomic_DNA"/>
</dbReference>
<sequence>MNRRQDAAKALNNLRNVKLHGSVIKMAWAPGKGMKGKEYKDYWEAEEGASYIPYTKLADEVDLDLLEEGGTVDDDTVPEKLQEIRKRKNKEREDQEREAAQMMARAAAMMPMPMVQLQPNSFGVTGQSSKRQDAAKALNNLRNVKLHGSVIKMAWAPGKGMKGKEYKDYWEAEEGASYIPYTKLADEVDLDLLEEGGTVDDDTVPEKLQEMRKRKNKEREDQEREAAQMMARAAAMMPMPMVQLQPNSFGVTGLVIPPNLMNITSQTPVMSLQSTEPSMLTTATTTTFPQMPAPPPLPSLLNTDDITNKTDITEVIMNTDNSQSNDKHNDSASGLLNASNAPLFPPPMPPFQTPLGMPPMPPILGAQPPGARMPWLSGPPPPIHPNRMQVSPQRPPLLSMSSAPTSTTDSIISSLRPEDMIRGSMSKPEDRAPLIATLPPLAISHEELPPRLHPDNRPMDRLDRNFPPRDRFRSNMERPDLDRSHPHPNDDPFAPSVYELRAMERNQMMRPPIPHQPFWALNRPALVCRGCRVRRRLFIRIECKV</sequence>
<keyword evidence="3" id="KW-1185">Reference proteome</keyword>
<reference evidence="2" key="1">
    <citation type="submission" date="2020-11" db="EMBL/GenBank/DDBJ databases">
        <authorList>
            <person name="Tran Van P."/>
        </authorList>
    </citation>
    <scope>NUCLEOTIDE SEQUENCE</scope>
</reference>
<organism evidence="2">
    <name type="scientific">Oppiella nova</name>
    <dbReference type="NCBI Taxonomy" id="334625"/>
    <lineage>
        <taxon>Eukaryota</taxon>
        <taxon>Metazoa</taxon>
        <taxon>Ecdysozoa</taxon>
        <taxon>Arthropoda</taxon>
        <taxon>Chelicerata</taxon>
        <taxon>Arachnida</taxon>
        <taxon>Acari</taxon>
        <taxon>Acariformes</taxon>
        <taxon>Sarcoptiformes</taxon>
        <taxon>Oribatida</taxon>
        <taxon>Brachypylina</taxon>
        <taxon>Oppioidea</taxon>
        <taxon>Oppiidae</taxon>
        <taxon>Oppiella</taxon>
    </lineage>
</organism>
<proteinExistence type="predicted"/>
<evidence type="ECO:0000313" key="3">
    <source>
        <dbReference type="Proteomes" id="UP000728032"/>
    </source>
</evidence>
<feature type="non-terminal residue" evidence="2">
    <location>
        <position position="545"/>
    </location>
</feature>
<dbReference type="Proteomes" id="UP000728032">
    <property type="component" value="Unassembled WGS sequence"/>
</dbReference>
<accession>A0A7R9QNQ9</accession>
<dbReference type="GO" id="GO:0005634">
    <property type="term" value="C:nucleus"/>
    <property type="evidence" value="ECO:0007669"/>
    <property type="project" value="TreeGrafter"/>
</dbReference>
<dbReference type="PANTHER" id="PTHR23140">
    <property type="entry name" value="RNA PROCESSING PROTEIN LD23810P"/>
    <property type="match status" value="1"/>
</dbReference>
<evidence type="ECO:0000313" key="2">
    <source>
        <dbReference type="EMBL" id="CAD7652814.1"/>
    </source>
</evidence>
<dbReference type="AlphaFoldDB" id="A0A7R9QNQ9"/>
<dbReference type="PANTHER" id="PTHR23140:SF4">
    <property type="entry name" value="PROTEIN CBR-NRD-1"/>
    <property type="match status" value="1"/>
</dbReference>
<evidence type="ECO:0000256" key="1">
    <source>
        <dbReference type="SAM" id="MobiDB-lite"/>
    </source>
</evidence>
<dbReference type="InterPro" id="IPR051485">
    <property type="entry name" value="SR-CTD_assoc_factor"/>
</dbReference>